<evidence type="ECO:0000256" key="1">
    <source>
        <dbReference type="ARBA" id="ARBA00004752"/>
    </source>
</evidence>
<dbReference type="Gene3D" id="2.40.440.10">
    <property type="entry name" value="L,D-transpeptidase catalytic domain-like"/>
    <property type="match status" value="1"/>
</dbReference>
<dbReference type="eggNOG" id="COG2989">
    <property type="taxonomic scope" value="Bacteria"/>
</dbReference>
<keyword evidence="3" id="KW-0808">Transferase</keyword>
<evidence type="ECO:0000313" key="11">
    <source>
        <dbReference type="Proteomes" id="UP000028007"/>
    </source>
</evidence>
<keyword evidence="8" id="KW-1133">Transmembrane helix</keyword>
<keyword evidence="4 7" id="KW-0133">Cell shape</keyword>
<dbReference type="Pfam" id="PF03734">
    <property type="entry name" value="YkuD"/>
    <property type="match status" value="1"/>
</dbReference>
<protein>
    <recommendedName>
        <fullName evidence="9">L,D-TPase catalytic domain-containing protein</fullName>
    </recommendedName>
</protein>
<evidence type="ECO:0000256" key="8">
    <source>
        <dbReference type="SAM" id="Phobius"/>
    </source>
</evidence>
<feature type="transmembrane region" description="Helical" evidence="8">
    <location>
        <begin position="5"/>
        <end position="24"/>
    </location>
</feature>
<evidence type="ECO:0000256" key="2">
    <source>
        <dbReference type="ARBA" id="ARBA00005992"/>
    </source>
</evidence>
<dbReference type="PANTHER" id="PTHR41533">
    <property type="entry name" value="L,D-TRANSPEPTIDASE HI_1667-RELATED"/>
    <property type="match status" value="1"/>
</dbReference>
<evidence type="ECO:0000256" key="4">
    <source>
        <dbReference type="ARBA" id="ARBA00022960"/>
    </source>
</evidence>
<dbReference type="Pfam" id="PF20142">
    <property type="entry name" value="Scaffold"/>
    <property type="match status" value="1"/>
</dbReference>
<dbReference type="CDD" id="cd16913">
    <property type="entry name" value="YkuD_like"/>
    <property type="match status" value="1"/>
</dbReference>
<proteinExistence type="inferred from homology"/>
<feature type="active site" description="Nucleophile" evidence="7">
    <location>
        <position position="429"/>
    </location>
</feature>
<dbReference type="GO" id="GO:0008360">
    <property type="term" value="P:regulation of cell shape"/>
    <property type="evidence" value="ECO:0007669"/>
    <property type="project" value="UniProtKB-UniRule"/>
</dbReference>
<keyword evidence="5 7" id="KW-0573">Peptidoglycan synthesis</keyword>
<keyword evidence="6 7" id="KW-0961">Cell wall biogenesis/degradation</keyword>
<dbReference type="InterPro" id="IPR038063">
    <property type="entry name" value="Transpep_catalytic_dom"/>
</dbReference>
<dbReference type="PANTHER" id="PTHR41533:SF2">
    <property type="entry name" value="BLR7131 PROTEIN"/>
    <property type="match status" value="1"/>
</dbReference>
<dbReference type="InterPro" id="IPR045380">
    <property type="entry name" value="LD_TPept_scaffold_dom"/>
</dbReference>
<gene>
    <name evidence="10" type="ORF">N180_10025</name>
</gene>
<dbReference type="GO" id="GO:0071555">
    <property type="term" value="P:cell wall organization"/>
    <property type="evidence" value="ECO:0007669"/>
    <property type="project" value="UniProtKB-UniRule"/>
</dbReference>
<dbReference type="InterPro" id="IPR005490">
    <property type="entry name" value="LD_TPept_cat_dom"/>
</dbReference>
<dbReference type="InterPro" id="IPR052905">
    <property type="entry name" value="LD-transpeptidase_YkuD-like"/>
</dbReference>
<dbReference type="RefSeq" id="WP_081857495.1">
    <property type="nucleotide sequence ID" value="NZ_JNFF01000046.1"/>
</dbReference>
<evidence type="ECO:0000256" key="7">
    <source>
        <dbReference type="PROSITE-ProRule" id="PRU01373"/>
    </source>
</evidence>
<evidence type="ECO:0000256" key="6">
    <source>
        <dbReference type="ARBA" id="ARBA00023316"/>
    </source>
</evidence>
<dbReference type="PROSITE" id="PS51257">
    <property type="entry name" value="PROKAR_LIPOPROTEIN"/>
    <property type="match status" value="1"/>
</dbReference>
<dbReference type="GO" id="GO:0016740">
    <property type="term" value="F:transferase activity"/>
    <property type="evidence" value="ECO:0007669"/>
    <property type="project" value="UniProtKB-KW"/>
</dbReference>
<dbReference type="GO" id="GO:0004180">
    <property type="term" value="F:carboxypeptidase activity"/>
    <property type="evidence" value="ECO:0007669"/>
    <property type="project" value="UniProtKB-ARBA"/>
</dbReference>
<dbReference type="UniPathway" id="UPA00219"/>
<comment type="caution">
    <text evidence="10">The sequence shown here is derived from an EMBL/GenBank/DDBJ whole genome shotgun (WGS) entry which is preliminary data.</text>
</comment>
<keyword evidence="8" id="KW-0472">Membrane</keyword>
<comment type="pathway">
    <text evidence="1 7">Cell wall biogenesis; peptidoglycan biosynthesis.</text>
</comment>
<keyword evidence="8" id="KW-0812">Transmembrane</keyword>
<dbReference type="OrthoDB" id="9778545at2"/>
<organism evidence="10 11">
    <name type="scientific">Pedobacter antarcticus 4BY</name>
    <dbReference type="NCBI Taxonomy" id="1358423"/>
    <lineage>
        <taxon>Bacteria</taxon>
        <taxon>Pseudomonadati</taxon>
        <taxon>Bacteroidota</taxon>
        <taxon>Sphingobacteriia</taxon>
        <taxon>Sphingobacteriales</taxon>
        <taxon>Sphingobacteriaceae</taxon>
        <taxon>Pedobacter</taxon>
    </lineage>
</organism>
<dbReference type="GO" id="GO:0009252">
    <property type="term" value="P:peptidoglycan biosynthetic process"/>
    <property type="evidence" value="ECO:0007669"/>
    <property type="project" value="UniProtKB-UniPathway"/>
</dbReference>
<accession>A0A081PHV8</accession>
<dbReference type="PROSITE" id="PS52029">
    <property type="entry name" value="LD_TPASE"/>
    <property type="match status" value="1"/>
</dbReference>
<feature type="active site" description="Proton donor/acceptor" evidence="7">
    <location>
        <position position="410"/>
    </location>
</feature>
<dbReference type="AlphaFoldDB" id="A0A081PHV8"/>
<reference evidence="10 11" key="1">
    <citation type="journal article" date="1992" name="Int. J. Syst. Bacteriol.">
        <title>Sphingobacterium antarcticus sp. nov. a Psychrotrophic Bacterium from the Soils of Schirmacher Oasis, Antarctica.</title>
        <authorList>
            <person name="Shivaji S."/>
            <person name="Ray M.K."/>
            <person name="Rao N.S."/>
            <person name="Saiserr L."/>
            <person name="Jagannadham M.V."/>
            <person name="Kumar G.S."/>
            <person name="Reddy G."/>
            <person name="Bhargava P.M."/>
        </authorList>
    </citation>
    <scope>NUCLEOTIDE SEQUENCE [LARGE SCALE GENOMIC DNA]</scope>
    <source>
        <strain evidence="10 11">4BY</strain>
    </source>
</reference>
<evidence type="ECO:0000313" key="10">
    <source>
        <dbReference type="EMBL" id="KEQ30281.1"/>
    </source>
</evidence>
<name>A0A081PHV8_9SPHI</name>
<sequence>MKKRLLSGLNLFITTGIICSFFLFQSCKKNRSDIGEIVFKETKNKVFKDIPDEKMATFLKKVLNAKQEQLRNPKLITSFYEQNGYEPVLIKRYLPDGQLKGLTNYLAKAGNHGLAASMFDAKLFSSLINRVYDKSKVADIEDACQTLAEMEIAAANSLTSYSNAIVFGAISPKRIYANYYTQTSRPQDNDMLKLFELDNLSEYLDSIQPKDKSYLALQKALNEGVIAPGMSKEETSRQLAVNMERMRWKVEKGEGKSVWVNIPDYRLDVMEKGTSLLNMKVCVGEGRDLKKTVDLKEYDEQDLKKDRPFSRETPQLSSMIYSVQVNPVWNIPESIATKEISRHASADRYYLSNNNIDVYENGKLIKDSETIDWSNGSAGGKYTFKQRPGEENSLGKIKFLFKNQSSVYLHDTPAKAAFDKSDRALSHGCIRLEKPLELAQQLFGEGEKFQLIKKEMALTANQKAKDIALPVKIPVHLTYFTCWADELGGLQFRKDIYGLDVVLYSYLMKLGQG</sequence>
<keyword evidence="11" id="KW-1185">Reference proteome</keyword>
<feature type="domain" description="L,D-TPase catalytic" evidence="9">
    <location>
        <begin position="256"/>
        <end position="452"/>
    </location>
</feature>
<evidence type="ECO:0000256" key="5">
    <source>
        <dbReference type="ARBA" id="ARBA00022984"/>
    </source>
</evidence>
<dbReference type="EMBL" id="JNFF01000046">
    <property type="protein sequence ID" value="KEQ30281.1"/>
    <property type="molecule type" value="Genomic_DNA"/>
</dbReference>
<comment type="similarity">
    <text evidence="2">Belongs to the YkuD family.</text>
</comment>
<dbReference type="Proteomes" id="UP000028007">
    <property type="component" value="Unassembled WGS sequence"/>
</dbReference>
<dbReference type="SUPFAM" id="SSF141523">
    <property type="entry name" value="L,D-transpeptidase catalytic domain-like"/>
    <property type="match status" value="1"/>
</dbReference>
<evidence type="ECO:0000259" key="9">
    <source>
        <dbReference type="PROSITE" id="PS52029"/>
    </source>
</evidence>
<evidence type="ECO:0000256" key="3">
    <source>
        <dbReference type="ARBA" id="ARBA00022679"/>
    </source>
</evidence>